<dbReference type="GeneID" id="83205541"/>
<dbReference type="SUPFAM" id="SSF51735">
    <property type="entry name" value="NAD(P)-binding Rossmann-fold domains"/>
    <property type="match status" value="1"/>
</dbReference>
<evidence type="ECO:0000256" key="2">
    <source>
        <dbReference type="ARBA" id="ARBA00023002"/>
    </source>
</evidence>
<dbReference type="InterPro" id="IPR036291">
    <property type="entry name" value="NAD(P)-bd_dom_sf"/>
</dbReference>
<name>A0A9W9TEI8_9EURO</name>
<dbReference type="AlphaFoldDB" id="A0A9W9TEI8"/>
<dbReference type="Pfam" id="PF00106">
    <property type="entry name" value="adh_short"/>
    <property type="match status" value="1"/>
</dbReference>
<dbReference type="PANTHER" id="PTHR43976:SF16">
    <property type="entry name" value="SHORT-CHAIN DEHYDROGENASE_REDUCTASE FAMILY PROTEIN"/>
    <property type="match status" value="1"/>
</dbReference>
<reference evidence="3" key="2">
    <citation type="journal article" date="2023" name="IMA Fungus">
        <title>Comparative genomic study of the Penicillium genus elucidates a diverse pangenome and 15 lateral gene transfer events.</title>
        <authorList>
            <person name="Petersen C."/>
            <person name="Sorensen T."/>
            <person name="Nielsen M.R."/>
            <person name="Sondergaard T.E."/>
            <person name="Sorensen J.L."/>
            <person name="Fitzpatrick D.A."/>
            <person name="Frisvad J.C."/>
            <person name="Nielsen K.L."/>
        </authorList>
    </citation>
    <scope>NUCLEOTIDE SEQUENCE</scope>
    <source>
        <strain evidence="3">IBT 19713</strain>
    </source>
</reference>
<proteinExistence type="inferred from homology"/>
<organism evidence="3 4">
    <name type="scientific">Penicillium chermesinum</name>
    <dbReference type="NCBI Taxonomy" id="63820"/>
    <lineage>
        <taxon>Eukaryota</taxon>
        <taxon>Fungi</taxon>
        <taxon>Dikarya</taxon>
        <taxon>Ascomycota</taxon>
        <taxon>Pezizomycotina</taxon>
        <taxon>Eurotiomycetes</taxon>
        <taxon>Eurotiomycetidae</taxon>
        <taxon>Eurotiales</taxon>
        <taxon>Aspergillaceae</taxon>
        <taxon>Penicillium</taxon>
    </lineage>
</organism>
<keyword evidence="4" id="KW-1185">Reference proteome</keyword>
<dbReference type="InterPro" id="IPR051911">
    <property type="entry name" value="SDR_oxidoreductase"/>
</dbReference>
<evidence type="ECO:0000313" key="3">
    <source>
        <dbReference type="EMBL" id="KAJ5219738.1"/>
    </source>
</evidence>
<keyword evidence="2" id="KW-0560">Oxidoreductase</keyword>
<dbReference type="PANTHER" id="PTHR43976">
    <property type="entry name" value="SHORT CHAIN DEHYDROGENASE"/>
    <property type="match status" value="1"/>
</dbReference>
<dbReference type="GO" id="GO:0016491">
    <property type="term" value="F:oxidoreductase activity"/>
    <property type="evidence" value="ECO:0007669"/>
    <property type="project" value="UniProtKB-KW"/>
</dbReference>
<comment type="similarity">
    <text evidence="1">Belongs to the short-chain dehydrogenases/reductases (SDR) family.</text>
</comment>
<protein>
    <submittedName>
        <fullName evidence="3">Short-chain dehydrogenase/reductase SDR</fullName>
    </submittedName>
</protein>
<dbReference type="Gene3D" id="3.40.50.720">
    <property type="entry name" value="NAD(P)-binding Rossmann-like Domain"/>
    <property type="match status" value="1"/>
</dbReference>
<dbReference type="OrthoDB" id="1274115at2759"/>
<evidence type="ECO:0000256" key="1">
    <source>
        <dbReference type="ARBA" id="ARBA00006484"/>
    </source>
</evidence>
<dbReference type="Proteomes" id="UP001150941">
    <property type="component" value="Unassembled WGS sequence"/>
</dbReference>
<sequence length="215" mass="23210">MELDVTAPEDVLKKKAEEVDAAFFAEYDEAFLTKALRNNALGPLNLTRAFLPSMRARSSGTILFISTYGVNFGSPGASPYLASKGLLEALVPCLASEVQPFGIRTCLVQPGLFRTKVFTSGNVQYRAPNKLPEYAAMNKLVKDGCSTMDGAQSGDPQKAAQTIFEAVRGEGRCAGRELPDRLPLGEDAVQTFRDSSLAKVKIADEWESISSSTGY</sequence>
<evidence type="ECO:0000313" key="4">
    <source>
        <dbReference type="Proteomes" id="UP001150941"/>
    </source>
</evidence>
<gene>
    <name evidence="3" type="ORF">N7468_008942</name>
</gene>
<reference evidence="3" key="1">
    <citation type="submission" date="2022-11" db="EMBL/GenBank/DDBJ databases">
        <authorList>
            <person name="Petersen C."/>
        </authorList>
    </citation>
    <scope>NUCLEOTIDE SEQUENCE</scope>
    <source>
        <strain evidence="3">IBT 19713</strain>
    </source>
</reference>
<dbReference type="RefSeq" id="XP_058326568.1">
    <property type="nucleotide sequence ID" value="XM_058478238.1"/>
</dbReference>
<accession>A0A9W9TEI8</accession>
<dbReference type="InterPro" id="IPR002347">
    <property type="entry name" value="SDR_fam"/>
</dbReference>
<comment type="caution">
    <text evidence="3">The sequence shown here is derived from an EMBL/GenBank/DDBJ whole genome shotgun (WGS) entry which is preliminary data.</text>
</comment>
<dbReference type="EMBL" id="JAPQKS010000007">
    <property type="protein sequence ID" value="KAJ5219738.1"/>
    <property type="molecule type" value="Genomic_DNA"/>
</dbReference>